<evidence type="ECO:0000259" key="2">
    <source>
        <dbReference type="Pfam" id="PF00975"/>
    </source>
</evidence>
<evidence type="ECO:0000256" key="1">
    <source>
        <dbReference type="ARBA" id="ARBA00007169"/>
    </source>
</evidence>
<dbReference type="InterPro" id="IPR012223">
    <property type="entry name" value="TEII"/>
</dbReference>
<dbReference type="Pfam" id="PF00975">
    <property type="entry name" value="Thioesterase"/>
    <property type="match status" value="1"/>
</dbReference>
<dbReference type="PANTHER" id="PTHR11487">
    <property type="entry name" value="THIOESTERASE"/>
    <property type="match status" value="1"/>
</dbReference>
<dbReference type="AlphaFoldDB" id="V5RND3"/>
<reference evidence="3" key="1">
    <citation type="journal article" date="2013" name="ACS Chem. Biol.">
        <title>Genetic Basis for the Biosynthesis of the Pharmaceutically Important Class of Epoxyketone Proteasome Inhibitors.</title>
        <authorList>
            <person name="Schorn M."/>
            <person name="Zettler J."/>
            <person name="Noel J.P."/>
            <person name="Dorrestein P.C."/>
            <person name="Moore B.S."/>
            <person name="Kaysser L."/>
        </authorList>
    </citation>
    <scope>NUCLEOTIDE SEQUENCE</scope>
    <source>
        <strain evidence="3">ATCC 53709</strain>
    </source>
</reference>
<dbReference type="EMBL" id="KF647220">
    <property type="protein sequence ID" value="AHB38504.1"/>
    <property type="molecule type" value="Genomic_DNA"/>
</dbReference>
<dbReference type="GO" id="GO:0008610">
    <property type="term" value="P:lipid biosynthetic process"/>
    <property type="evidence" value="ECO:0007669"/>
    <property type="project" value="TreeGrafter"/>
</dbReference>
<name>V5RND3_STRHY</name>
<comment type="similarity">
    <text evidence="1">Belongs to the thioesterase family.</text>
</comment>
<protein>
    <submittedName>
        <fullName evidence="3">EpnB</fullName>
    </submittedName>
</protein>
<dbReference type="Gene3D" id="3.40.50.1820">
    <property type="entry name" value="alpha/beta hydrolase"/>
    <property type="match status" value="1"/>
</dbReference>
<evidence type="ECO:0000313" key="3">
    <source>
        <dbReference type="EMBL" id="AHB38504.1"/>
    </source>
</evidence>
<dbReference type="SUPFAM" id="SSF53474">
    <property type="entry name" value="alpha/beta-Hydrolases"/>
    <property type="match status" value="1"/>
</dbReference>
<organism evidence="3">
    <name type="scientific">Streptomyces hygroscopicus</name>
    <dbReference type="NCBI Taxonomy" id="1912"/>
    <lineage>
        <taxon>Bacteria</taxon>
        <taxon>Bacillati</taxon>
        <taxon>Actinomycetota</taxon>
        <taxon>Actinomycetes</taxon>
        <taxon>Kitasatosporales</taxon>
        <taxon>Streptomycetaceae</taxon>
        <taxon>Streptomyces</taxon>
        <taxon>Streptomyces violaceusniger group</taxon>
    </lineage>
</organism>
<proteinExistence type="inferred from homology"/>
<dbReference type="InterPro" id="IPR001031">
    <property type="entry name" value="Thioesterase"/>
</dbReference>
<sequence>MHTVPTPVTYHSIPGADAPVRLIAFHHAGGSASSFLPVLKELPDDCGGFLFELGGRFGESESAPAADFHSAYERFLPDFLRLVDRPTVVIGHSLGALFAHNLVAALPPDRAALVKTLVVSASKGPVVAAGEASMPAAPFLVRSASSVMEDLRTFGGTAPEFLEDPEFAEAAVSQLGHDLHLADTYILPPGPPSRVPYLVWYGLDDFTLAEADRLAWSESCAQQPDHEGFPGGHFYLFDRPEPAVRLRELTDRLAAEGFR</sequence>
<dbReference type="PANTHER" id="PTHR11487:SF0">
    <property type="entry name" value="S-ACYL FATTY ACID SYNTHASE THIOESTERASE, MEDIUM CHAIN"/>
    <property type="match status" value="1"/>
</dbReference>
<feature type="domain" description="Thioesterase" evidence="2">
    <location>
        <begin position="21"/>
        <end position="241"/>
    </location>
</feature>
<gene>
    <name evidence="3" type="primary">epnB</name>
</gene>
<accession>V5RND3</accession>
<dbReference type="InterPro" id="IPR029058">
    <property type="entry name" value="AB_hydrolase_fold"/>
</dbReference>